<organism evidence="2 3">
    <name type="scientific">Helicostylum pulchrum</name>
    <dbReference type="NCBI Taxonomy" id="562976"/>
    <lineage>
        <taxon>Eukaryota</taxon>
        <taxon>Fungi</taxon>
        <taxon>Fungi incertae sedis</taxon>
        <taxon>Mucoromycota</taxon>
        <taxon>Mucoromycotina</taxon>
        <taxon>Mucoromycetes</taxon>
        <taxon>Mucorales</taxon>
        <taxon>Mucorineae</taxon>
        <taxon>Mucoraceae</taxon>
        <taxon>Helicostylum</taxon>
    </lineage>
</organism>
<protein>
    <recommendedName>
        <fullName evidence="1">Transcription factor TFIIIC triple barrel domain-containing protein</fullName>
    </recommendedName>
</protein>
<name>A0ABP9XPY8_9FUNG</name>
<dbReference type="InterPro" id="IPR042771">
    <property type="entry name" value="GTF3C6-like"/>
</dbReference>
<dbReference type="PANTHER" id="PTHR21860:SF2">
    <property type="entry name" value="GENERAL TRANSCRIPTION FACTOR 3C POLYPEPTIDE 6"/>
    <property type="match status" value="1"/>
</dbReference>
<dbReference type="EMBL" id="BAABUJ010000007">
    <property type="protein sequence ID" value="GAA5796813.1"/>
    <property type="molecule type" value="Genomic_DNA"/>
</dbReference>
<evidence type="ECO:0000259" key="1">
    <source>
        <dbReference type="Pfam" id="PF10419"/>
    </source>
</evidence>
<evidence type="ECO:0000313" key="2">
    <source>
        <dbReference type="EMBL" id="GAA5796813.1"/>
    </source>
</evidence>
<reference evidence="2 3" key="1">
    <citation type="submission" date="2024-04" db="EMBL/GenBank/DDBJ databases">
        <title>genome sequences of Mucor flavus KT1a and Helicostylum pulchrum KT1b strains isolation_sourced from the surface of a dry-aged beef.</title>
        <authorList>
            <person name="Toyotome T."/>
            <person name="Hosono M."/>
            <person name="Torimaru M."/>
            <person name="Fukuda K."/>
            <person name="Mikami N."/>
        </authorList>
    </citation>
    <scope>NUCLEOTIDE SEQUENCE [LARGE SCALE GENOMIC DNA]</scope>
    <source>
        <strain evidence="2 3">KT1b</strain>
    </source>
</reference>
<comment type="caution">
    <text evidence="2">The sequence shown here is derived from an EMBL/GenBank/DDBJ whole genome shotgun (WGS) entry which is preliminary data.</text>
</comment>
<keyword evidence="3" id="KW-1185">Reference proteome</keyword>
<sequence length="126" mass="14301">MSDSEYEEETTYVVFDLGKAITPQYIQEMKEKAGGCRVLASGLEEGKPYIQIGNMTFEGEVDETIGTHLMFTVEEKQKKKVLEYKCTTETVVKMDSITLDTKREKRPQIKPEAEEINDDAVLDAIL</sequence>
<gene>
    <name evidence="2" type="ORF">HPULCUR_002191</name>
</gene>
<dbReference type="Proteomes" id="UP001476247">
    <property type="component" value="Unassembled WGS sequence"/>
</dbReference>
<dbReference type="InterPro" id="IPR019481">
    <property type="entry name" value="TFIIIC_triple_barrel"/>
</dbReference>
<proteinExistence type="predicted"/>
<dbReference type="Pfam" id="PF10419">
    <property type="entry name" value="TFIIIC_sub6"/>
    <property type="match status" value="1"/>
</dbReference>
<accession>A0ABP9XPY8</accession>
<dbReference type="Gene3D" id="2.60.40.4370">
    <property type="match status" value="1"/>
</dbReference>
<feature type="domain" description="Transcription factor TFIIIC triple barrel" evidence="1">
    <location>
        <begin position="7"/>
        <end position="99"/>
    </location>
</feature>
<evidence type="ECO:0000313" key="3">
    <source>
        <dbReference type="Proteomes" id="UP001476247"/>
    </source>
</evidence>
<dbReference type="PANTHER" id="PTHR21860">
    <property type="entry name" value="TRANSCRIPTION INITIATION FACTOR IIIC TFIIIC , POLYPEPTIDE 6-RELATED"/>
    <property type="match status" value="1"/>
</dbReference>